<reference evidence="2 3" key="1">
    <citation type="submission" date="2016-10" db="EMBL/GenBank/DDBJ databases">
        <authorList>
            <person name="de Groot N.N."/>
        </authorList>
    </citation>
    <scope>NUCLEOTIDE SEQUENCE [LARGE SCALE GENOMIC DNA]</scope>
    <source>
        <strain evidence="3">E92,LMG 26720,CCM 7988</strain>
    </source>
</reference>
<name>A0A1I5VSS4_9BACT</name>
<dbReference type="SUPFAM" id="SSF53448">
    <property type="entry name" value="Nucleotide-diphospho-sugar transferases"/>
    <property type="match status" value="1"/>
</dbReference>
<dbReference type="Gene3D" id="3.90.550.10">
    <property type="entry name" value="Spore Coat Polysaccharide Biosynthesis Protein SpsA, Chain A"/>
    <property type="match status" value="1"/>
</dbReference>
<dbReference type="PANTHER" id="PTHR43179:SF7">
    <property type="entry name" value="RHAMNOSYLTRANSFERASE WBBL"/>
    <property type="match status" value="1"/>
</dbReference>
<organism evidence="2 3">
    <name type="scientific">Pseudarcicella hirudinis</name>
    <dbReference type="NCBI Taxonomy" id="1079859"/>
    <lineage>
        <taxon>Bacteria</taxon>
        <taxon>Pseudomonadati</taxon>
        <taxon>Bacteroidota</taxon>
        <taxon>Cytophagia</taxon>
        <taxon>Cytophagales</taxon>
        <taxon>Flectobacillaceae</taxon>
        <taxon>Pseudarcicella</taxon>
    </lineage>
</organism>
<dbReference type="Pfam" id="PF00535">
    <property type="entry name" value="Glycos_transf_2"/>
    <property type="match status" value="1"/>
</dbReference>
<dbReference type="InterPro" id="IPR029044">
    <property type="entry name" value="Nucleotide-diphossugar_trans"/>
</dbReference>
<dbReference type="EMBL" id="FOXH01000010">
    <property type="protein sequence ID" value="SFQ10327.1"/>
    <property type="molecule type" value="Genomic_DNA"/>
</dbReference>
<proteinExistence type="predicted"/>
<accession>A0A1I5VSS4</accession>
<dbReference type="RefSeq" id="WP_092018240.1">
    <property type="nucleotide sequence ID" value="NZ_FOXH01000010.1"/>
</dbReference>
<protein>
    <recommendedName>
        <fullName evidence="1">Glycosyltransferase 2-like domain-containing protein</fullName>
    </recommendedName>
</protein>
<dbReference type="Proteomes" id="UP000199306">
    <property type="component" value="Unassembled WGS sequence"/>
</dbReference>
<evidence type="ECO:0000313" key="3">
    <source>
        <dbReference type="Proteomes" id="UP000199306"/>
    </source>
</evidence>
<keyword evidence="3" id="KW-1185">Reference proteome</keyword>
<gene>
    <name evidence="2" type="ORF">SAMN04515674_11030</name>
</gene>
<evidence type="ECO:0000259" key="1">
    <source>
        <dbReference type="Pfam" id="PF00535"/>
    </source>
</evidence>
<dbReference type="InterPro" id="IPR001173">
    <property type="entry name" value="Glyco_trans_2-like"/>
</dbReference>
<feature type="domain" description="Glycosyltransferase 2-like" evidence="1">
    <location>
        <begin position="4"/>
        <end position="131"/>
    </location>
</feature>
<dbReference type="OrthoDB" id="8936324at2"/>
<evidence type="ECO:0000313" key="2">
    <source>
        <dbReference type="EMBL" id="SFQ10327.1"/>
    </source>
</evidence>
<dbReference type="PANTHER" id="PTHR43179">
    <property type="entry name" value="RHAMNOSYLTRANSFERASE WBBL"/>
    <property type="match status" value="1"/>
</dbReference>
<dbReference type="AlphaFoldDB" id="A0A1I5VSS4"/>
<sequence length="301" mass="34880">MLDIIIVNWNSGELLSKCIVSIFNSDLNDISLNIIIVDNASTDDSLLRIPKDKKIKIVYNEKNRGFGAACNQGVKAGNGKYILFLNPDAEVRKDTIANSLDFLQKNLKVTVLGCRQVDEFGNTLRTCANFISRSNYFNKLVGLSKVLPQIFPDYHMTGWDHNSSREVDHVMGSYYLITREKLVKLNSFDEQFFVYFEDLDLSYRVKKQGGIVYFNADIEIYHETGGTSKKVKAERLFYTLDSLLCYGKKHFSKFDYFILKCIVFGVEPFFRCFLHIINFNFRDIKMTFSGYKMLYLKRVFN</sequence>
<dbReference type="STRING" id="1079859.SAMN04515674_11030"/>
<dbReference type="CDD" id="cd04186">
    <property type="entry name" value="GT_2_like_c"/>
    <property type="match status" value="1"/>
</dbReference>